<dbReference type="SMART" id="SM00858">
    <property type="entry name" value="SAF"/>
    <property type="match status" value="1"/>
</dbReference>
<dbReference type="Pfam" id="PF08666">
    <property type="entry name" value="SAF"/>
    <property type="match status" value="1"/>
</dbReference>
<evidence type="ECO:0000313" key="2">
    <source>
        <dbReference type="EMBL" id="TGG36387.1"/>
    </source>
</evidence>
<dbReference type="PROSITE" id="PS50844">
    <property type="entry name" value="AFP_LIKE"/>
    <property type="match status" value="1"/>
</dbReference>
<dbReference type="NCBIfam" id="TIGR03569">
    <property type="entry name" value="NeuB_NnaB"/>
    <property type="match status" value="1"/>
</dbReference>
<dbReference type="Gene3D" id="3.20.20.70">
    <property type="entry name" value="Aldolase class I"/>
    <property type="match status" value="1"/>
</dbReference>
<dbReference type="InterPro" id="IPR057736">
    <property type="entry name" value="SAF_PseI/NeuA/NeuB"/>
</dbReference>
<keyword evidence="3" id="KW-1185">Reference proteome</keyword>
<dbReference type="InterPro" id="IPR036732">
    <property type="entry name" value="AFP_Neu5c_C_sf"/>
</dbReference>
<evidence type="ECO:0000313" key="3">
    <source>
        <dbReference type="Proteomes" id="UP000297635"/>
    </source>
</evidence>
<proteinExistence type="predicted"/>
<feature type="domain" description="AFP-like" evidence="1">
    <location>
        <begin position="285"/>
        <end position="337"/>
    </location>
</feature>
<accession>A0A4Z0V2J1</accession>
<dbReference type="AlphaFoldDB" id="A0A4Z0V2J1"/>
<dbReference type="InterPro" id="IPR013974">
    <property type="entry name" value="SAF"/>
</dbReference>
<name>A0A4Z0V2J1_9BACT</name>
<dbReference type="InterPro" id="IPR020007">
    <property type="entry name" value="NeuB/NeuA"/>
</dbReference>
<reference evidence="2 3" key="1">
    <citation type="submission" date="2019-02" db="EMBL/GenBank/DDBJ databases">
        <title>Isolation and identification of novel species under the genus Muribaculum.</title>
        <authorList>
            <person name="Miyake S."/>
            <person name="Ding Y."/>
            <person name="Low A."/>
            <person name="Soh M."/>
            <person name="Seedorf H."/>
        </authorList>
    </citation>
    <scope>NUCLEOTIDE SEQUENCE [LARGE SCALE GENOMIC DNA]</scope>
    <source>
        <strain evidence="2 3">TLL-A3</strain>
    </source>
</reference>
<dbReference type="InterPro" id="IPR006190">
    <property type="entry name" value="SAF_AFP_Neu5Ac"/>
</dbReference>
<dbReference type="PANTHER" id="PTHR42966">
    <property type="entry name" value="N-ACETYLNEURAMINATE SYNTHASE"/>
    <property type="match status" value="1"/>
</dbReference>
<dbReference type="GO" id="GO:0047444">
    <property type="term" value="F:N-acylneuraminate-9-phosphate synthase activity"/>
    <property type="evidence" value="ECO:0007669"/>
    <property type="project" value="TreeGrafter"/>
</dbReference>
<dbReference type="Pfam" id="PF03102">
    <property type="entry name" value="NeuB"/>
    <property type="match status" value="1"/>
</dbReference>
<dbReference type="InterPro" id="IPR051690">
    <property type="entry name" value="PseI-like"/>
</dbReference>
<dbReference type="SUPFAM" id="SSF51569">
    <property type="entry name" value="Aldolase"/>
    <property type="match status" value="1"/>
</dbReference>
<gene>
    <name evidence="2" type="primary">neuB</name>
    <name evidence="2" type="ORF">EZ315_11005</name>
</gene>
<evidence type="ECO:0000259" key="1">
    <source>
        <dbReference type="PROSITE" id="PS50844"/>
    </source>
</evidence>
<dbReference type="GO" id="GO:0050462">
    <property type="term" value="F:N-acetylneuraminate synthase activity"/>
    <property type="evidence" value="ECO:0007669"/>
    <property type="project" value="UniProtKB-EC"/>
</dbReference>
<dbReference type="InterPro" id="IPR013785">
    <property type="entry name" value="Aldolase_TIM"/>
</dbReference>
<dbReference type="InterPro" id="IPR013132">
    <property type="entry name" value="PseI/NeuA/B-like_N"/>
</dbReference>
<dbReference type="EMBL" id="SJSA01000002">
    <property type="protein sequence ID" value="TGG36387.1"/>
    <property type="molecule type" value="Genomic_DNA"/>
</dbReference>
<dbReference type="PANTHER" id="PTHR42966:SF1">
    <property type="entry name" value="SIALIC ACID SYNTHASE"/>
    <property type="match status" value="1"/>
</dbReference>
<dbReference type="GeneID" id="82150317"/>
<dbReference type="RefSeq" id="WP_135472126.1">
    <property type="nucleotide sequence ID" value="NZ_CASJDB010000036.1"/>
</dbReference>
<organism evidence="2 3">
    <name type="scientific">Duncaniella freteri</name>
    <dbReference type="NCBI Taxonomy" id="2530391"/>
    <lineage>
        <taxon>Bacteria</taxon>
        <taxon>Pseudomonadati</taxon>
        <taxon>Bacteroidota</taxon>
        <taxon>Bacteroidia</taxon>
        <taxon>Bacteroidales</taxon>
        <taxon>Muribaculaceae</taxon>
        <taxon>Duncaniella</taxon>
    </lineage>
</organism>
<dbReference type="SUPFAM" id="SSF51269">
    <property type="entry name" value="AFP III-like domain"/>
    <property type="match status" value="1"/>
</dbReference>
<dbReference type="GO" id="GO:0016051">
    <property type="term" value="P:carbohydrate biosynthetic process"/>
    <property type="evidence" value="ECO:0007669"/>
    <property type="project" value="InterPro"/>
</dbReference>
<comment type="caution">
    <text evidence="2">The sequence shown here is derived from an EMBL/GenBank/DDBJ whole genome shotgun (WGS) entry which is preliminary data.</text>
</comment>
<dbReference type="CDD" id="cd11615">
    <property type="entry name" value="SAF_NeuB_like"/>
    <property type="match status" value="1"/>
</dbReference>
<sequence>MQLHPHTIIIAEAGVNHNGSLETAIEMVRRAADAGVDYVKFQTFKAESLVSATAPQAKYQKDNCGGDGTQLTMLRALELNENDFMILAEECNRCGVGFMSTPFDMQSIDFLSSVNMDYWKIPSGEITNLPYLRKIASKGGRIILSTGMSTIDEVKDAVTALSLGGVDKKDIYLLHCTTQYPTPHEAVNLRAMDSLKELGCAGVGYSDHTRGILVPIAAVARGAEIIEKHFTLDHDMPGPDHKASLSTDELKEMVSSIREVEKILGSEIKEVTATEQPNITVARKSIVASRSIRKGEPLTDHNITTKRPGSGISPMLWDSVIGSHAIRDFLADEPIEI</sequence>
<dbReference type="EC" id="2.5.1.56" evidence="2"/>
<dbReference type="Proteomes" id="UP000297635">
    <property type="component" value="Unassembled WGS sequence"/>
</dbReference>
<protein>
    <submittedName>
        <fullName evidence="2">N-acetylneuraminate synthase</fullName>
        <ecNumber evidence="2">2.5.1.56</ecNumber>
    </submittedName>
</protein>
<keyword evidence="2" id="KW-0808">Transferase</keyword>
<dbReference type="Gene3D" id="3.90.1210.10">
    <property type="entry name" value="Antifreeze-like/N-acetylneuraminic acid synthase C-terminal domain"/>
    <property type="match status" value="1"/>
</dbReference>